<dbReference type="InterPro" id="IPR029052">
    <property type="entry name" value="Metallo-depent_PP-like"/>
</dbReference>
<dbReference type="RefSeq" id="WP_092050458.1">
    <property type="nucleotide sequence ID" value="NZ_FOQD01000008.1"/>
</dbReference>
<dbReference type="STRING" id="1576369.SAMN05421753_108154"/>
<keyword evidence="1" id="KW-0540">Nuclease</keyword>
<gene>
    <name evidence="1" type="ORF">SAMN05421753_108154</name>
</gene>
<sequence>MSRQGFRFVHATCLCLDEHLTGTGALSAEDRQLAEDATFRAWDGIVETCIGAQVEFLLLTGNSFNTKTNSLRARVALEKGFEKLAAQHISVFVVPGTLDPATGWKKNVHLPPNVTLLGEDDQEPVAVMRDQRVMASIFVVATPNSDETRWSDAGPAALSRHQTPFRIGLVAAGTPLHWSNGQPLPAAAPGNSSAAATLVQAAIDHHTNYIALGDGLPRTEYFKGGIAHDPGCAQALSRQVTGSRGCTVINVDSDGDVTLDSVAVAPIRWEEIPVSIESHNNQNDLTERMALAMMELTPDNDERLWIVTWRLSGSGPLFDSLSAGPAQQELWKKLESELTGEKQVRRLHRLERSVDRPMPATPQKVGETRLLQDFQAILHESGDALLDQVRRELLELDWMKHHDARAIREVLNQLSRPGVFRRTQAVAAHWLE</sequence>
<dbReference type="Proteomes" id="UP000199518">
    <property type="component" value="Unassembled WGS sequence"/>
</dbReference>
<organism evidence="1 2">
    <name type="scientific">Planctomicrobium piriforme</name>
    <dbReference type="NCBI Taxonomy" id="1576369"/>
    <lineage>
        <taxon>Bacteria</taxon>
        <taxon>Pseudomonadati</taxon>
        <taxon>Planctomycetota</taxon>
        <taxon>Planctomycetia</taxon>
        <taxon>Planctomycetales</taxon>
        <taxon>Planctomycetaceae</taxon>
        <taxon>Planctomicrobium</taxon>
    </lineage>
</organism>
<proteinExistence type="predicted"/>
<dbReference type="PANTHER" id="PTHR30337:SF7">
    <property type="entry name" value="PHOSPHOESTERASE"/>
    <property type="match status" value="1"/>
</dbReference>
<dbReference type="AlphaFoldDB" id="A0A1I3HQ92"/>
<keyword evidence="2" id="KW-1185">Reference proteome</keyword>
<protein>
    <submittedName>
        <fullName evidence="1">DNA repair exonuclease SbcCD nuclease subunit</fullName>
    </submittedName>
</protein>
<name>A0A1I3HQ92_9PLAN</name>
<accession>A0A1I3HQ92</accession>
<dbReference type="InterPro" id="IPR050535">
    <property type="entry name" value="DNA_Repair-Maintenance_Comp"/>
</dbReference>
<dbReference type="GO" id="GO:0004527">
    <property type="term" value="F:exonuclease activity"/>
    <property type="evidence" value="ECO:0007669"/>
    <property type="project" value="UniProtKB-KW"/>
</dbReference>
<dbReference type="EMBL" id="FOQD01000008">
    <property type="protein sequence ID" value="SFI37948.1"/>
    <property type="molecule type" value="Genomic_DNA"/>
</dbReference>
<dbReference type="PANTHER" id="PTHR30337">
    <property type="entry name" value="COMPONENT OF ATP-DEPENDENT DSDNA EXONUCLEASE"/>
    <property type="match status" value="1"/>
</dbReference>
<evidence type="ECO:0000313" key="2">
    <source>
        <dbReference type="Proteomes" id="UP000199518"/>
    </source>
</evidence>
<keyword evidence="1" id="KW-0378">Hydrolase</keyword>
<evidence type="ECO:0000313" key="1">
    <source>
        <dbReference type="EMBL" id="SFI37948.1"/>
    </source>
</evidence>
<dbReference type="OrthoDB" id="208387at2"/>
<dbReference type="SUPFAM" id="SSF56300">
    <property type="entry name" value="Metallo-dependent phosphatases"/>
    <property type="match status" value="1"/>
</dbReference>
<dbReference type="Gene3D" id="3.60.21.10">
    <property type="match status" value="1"/>
</dbReference>
<reference evidence="2" key="1">
    <citation type="submission" date="2016-10" db="EMBL/GenBank/DDBJ databases">
        <authorList>
            <person name="Varghese N."/>
            <person name="Submissions S."/>
        </authorList>
    </citation>
    <scope>NUCLEOTIDE SEQUENCE [LARGE SCALE GENOMIC DNA]</scope>
    <source>
        <strain evidence="2">DSM 26348</strain>
    </source>
</reference>
<keyword evidence="1" id="KW-0269">Exonuclease</keyword>